<dbReference type="SMART" id="SM00530">
    <property type="entry name" value="HTH_XRE"/>
    <property type="match status" value="1"/>
</dbReference>
<proteinExistence type="predicted"/>
<keyword evidence="1" id="KW-0238">DNA-binding</keyword>
<dbReference type="GO" id="GO:0003700">
    <property type="term" value="F:DNA-binding transcription factor activity"/>
    <property type="evidence" value="ECO:0007669"/>
    <property type="project" value="TreeGrafter"/>
</dbReference>
<dbReference type="GO" id="GO:0003677">
    <property type="term" value="F:DNA binding"/>
    <property type="evidence" value="ECO:0007669"/>
    <property type="project" value="UniProtKB-KW"/>
</dbReference>
<evidence type="ECO:0000256" key="1">
    <source>
        <dbReference type="ARBA" id="ARBA00023125"/>
    </source>
</evidence>
<evidence type="ECO:0000259" key="2">
    <source>
        <dbReference type="PROSITE" id="PS50943"/>
    </source>
</evidence>
<gene>
    <name evidence="3" type="ORF">ABOZ73_08025</name>
</gene>
<protein>
    <submittedName>
        <fullName evidence="3">Helix-turn-helix transcriptional regulator</fullName>
    </submittedName>
</protein>
<dbReference type="InterPro" id="IPR010982">
    <property type="entry name" value="Lambda_DNA-bd_dom_sf"/>
</dbReference>
<evidence type="ECO:0000313" key="3">
    <source>
        <dbReference type="EMBL" id="XDO98629.1"/>
    </source>
</evidence>
<accession>A0AB39KZE5</accession>
<dbReference type="InterPro" id="IPR001387">
    <property type="entry name" value="Cro/C1-type_HTH"/>
</dbReference>
<dbReference type="Pfam" id="PF01381">
    <property type="entry name" value="HTH_3"/>
    <property type="match status" value="1"/>
</dbReference>
<feature type="domain" description="HTH cro/C1-type" evidence="2">
    <location>
        <begin position="11"/>
        <end position="65"/>
    </location>
</feature>
<dbReference type="AlphaFoldDB" id="A0AB39KZE5"/>
<dbReference type="CDD" id="cd00093">
    <property type="entry name" value="HTH_XRE"/>
    <property type="match status" value="1"/>
</dbReference>
<dbReference type="InterPro" id="IPR050807">
    <property type="entry name" value="TransReg_Diox_bact_type"/>
</dbReference>
<sequence>MDWHQHVGGRIREIRERQHLTQEEVAAEASTDLSYYRGIEAGKRNASLAKLILIANALGVKVPELFF</sequence>
<name>A0AB39KZE5_9CAUL</name>
<dbReference type="RefSeq" id="WP_369062504.1">
    <property type="nucleotide sequence ID" value="NZ_CP158375.1"/>
</dbReference>
<dbReference type="SUPFAM" id="SSF47413">
    <property type="entry name" value="lambda repressor-like DNA-binding domains"/>
    <property type="match status" value="1"/>
</dbReference>
<dbReference type="Gene3D" id="1.10.260.40">
    <property type="entry name" value="lambda repressor-like DNA-binding domains"/>
    <property type="match status" value="1"/>
</dbReference>
<organism evidence="3">
    <name type="scientific">Caulobacter sp. 73W</name>
    <dbReference type="NCBI Taxonomy" id="3161137"/>
    <lineage>
        <taxon>Bacteria</taxon>
        <taxon>Pseudomonadati</taxon>
        <taxon>Pseudomonadota</taxon>
        <taxon>Alphaproteobacteria</taxon>
        <taxon>Caulobacterales</taxon>
        <taxon>Caulobacteraceae</taxon>
        <taxon>Caulobacter</taxon>
    </lineage>
</organism>
<dbReference type="PROSITE" id="PS50943">
    <property type="entry name" value="HTH_CROC1"/>
    <property type="match status" value="1"/>
</dbReference>
<dbReference type="PANTHER" id="PTHR46797:SF1">
    <property type="entry name" value="METHYLPHOSPHONATE SYNTHASE"/>
    <property type="match status" value="1"/>
</dbReference>
<reference evidence="3" key="1">
    <citation type="submission" date="2024-06" db="EMBL/GenBank/DDBJ databases">
        <title>Caulobacter inopinatus, sp. nov.</title>
        <authorList>
            <person name="Donachie S.P."/>
        </authorList>
    </citation>
    <scope>NUCLEOTIDE SEQUENCE</scope>
    <source>
        <strain evidence="3">73W</strain>
    </source>
</reference>
<dbReference type="GO" id="GO:0005829">
    <property type="term" value="C:cytosol"/>
    <property type="evidence" value="ECO:0007669"/>
    <property type="project" value="TreeGrafter"/>
</dbReference>
<dbReference type="PANTHER" id="PTHR46797">
    <property type="entry name" value="HTH-TYPE TRANSCRIPTIONAL REGULATOR"/>
    <property type="match status" value="1"/>
</dbReference>
<dbReference type="EMBL" id="CP158375">
    <property type="protein sequence ID" value="XDO98629.1"/>
    <property type="molecule type" value="Genomic_DNA"/>
</dbReference>